<dbReference type="AlphaFoldDB" id="A0A0A9CAT5"/>
<evidence type="ECO:0000313" key="1">
    <source>
        <dbReference type="EMBL" id="JAD71563.1"/>
    </source>
</evidence>
<accession>A0A0A9CAT5</accession>
<dbReference type="EMBL" id="GBRH01226332">
    <property type="protein sequence ID" value="JAD71563.1"/>
    <property type="molecule type" value="Transcribed_RNA"/>
</dbReference>
<organism evidence="1">
    <name type="scientific">Arundo donax</name>
    <name type="common">Giant reed</name>
    <name type="synonym">Donax arundinaceus</name>
    <dbReference type="NCBI Taxonomy" id="35708"/>
    <lineage>
        <taxon>Eukaryota</taxon>
        <taxon>Viridiplantae</taxon>
        <taxon>Streptophyta</taxon>
        <taxon>Embryophyta</taxon>
        <taxon>Tracheophyta</taxon>
        <taxon>Spermatophyta</taxon>
        <taxon>Magnoliopsida</taxon>
        <taxon>Liliopsida</taxon>
        <taxon>Poales</taxon>
        <taxon>Poaceae</taxon>
        <taxon>PACMAD clade</taxon>
        <taxon>Arundinoideae</taxon>
        <taxon>Arundineae</taxon>
        <taxon>Arundo</taxon>
    </lineage>
</organism>
<sequence>MWPQLLSDDPSKILVVNSKWHLVYIHNGPPVLVR</sequence>
<protein>
    <submittedName>
        <fullName evidence="1">Uncharacterized protein</fullName>
    </submittedName>
</protein>
<reference evidence="1" key="1">
    <citation type="submission" date="2014-09" db="EMBL/GenBank/DDBJ databases">
        <authorList>
            <person name="Magalhaes I.L.F."/>
            <person name="Oliveira U."/>
            <person name="Santos F.R."/>
            <person name="Vidigal T.H.D.A."/>
            <person name="Brescovit A.D."/>
            <person name="Santos A.J."/>
        </authorList>
    </citation>
    <scope>NUCLEOTIDE SEQUENCE</scope>
    <source>
        <tissue evidence="1">Shoot tissue taken approximately 20 cm above the soil surface</tissue>
    </source>
</reference>
<name>A0A0A9CAT5_ARUDO</name>
<reference evidence="1" key="2">
    <citation type="journal article" date="2015" name="Data Brief">
        <title>Shoot transcriptome of the giant reed, Arundo donax.</title>
        <authorList>
            <person name="Barrero R.A."/>
            <person name="Guerrero F.D."/>
            <person name="Moolhuijzen P."/>
            <person name="Goolsby J.A."/>
            <person name="Tidwell J."/>
            <person name="Bellgard S.E."/>
            <person name="Bellgard M.I."/>
        </authorList>
    </citation>
    <scope>NUCLEOTIDE SEQUENCE</scope>
    <source>
        <tissue evidence="1">Shoot tissue taken approximately 20 cm above the soil surface</tissue>
    </source>
</reference>
<proteinExistence type="predicted"/>